<evidence type="ECO:0000313" key="3">
    <source>
        <dbReference type="EMBL" id="QDU68600.1"/>
    </source>
</evidence>
<feature type="domain" description="LysM" evidence="2">
    <location>
        <begin position="230"/>
        <end position="279"/>
    </location>
</feature>
<accession>A0A518BNP1</accession>
<organism evidence="3 4">
    <name type="scientific">Engelhardtia mirabilis</name>
    <dbReference type="NCBI Taxonomy" id="2528011"/>
    <lineage>
        <taxon>Bacteria</taxon>
        <taxon>Pseudomonadati</taxon>
        <taxon>Planctomycetota</taxon>
        <taxon>Planctomycetia</taxon>
        <taxon>Planctomycetia incertae sedis</taxon>
        <taxon>Engelhardtia</taxon>
    </lineage>
</organism>
<feature type="compositionally biased region" description="Low complexity" evidence="1">
    <location>
        <begin position="84"/>
        <end position="97"/>
    </location>
</feature>
<proteinExistence type="predicted"/>
<feature type="region of interest" description="Disordered" evidence="1">
    <location>
        <begin position="62"/>
        <end position="122"/>
    </location>
</feature>
<dbReference type="Gene3D" id="3.10.350.10">
    <property type="entry name" value="LysM domain"/>
    <property type="match status" value="1"/>
</dbReference>
<feature type="compositionally biased region" description="Basic and acidic residues" evidence="1">
    <location>
        <begin position="193"/>
        <end position="203"/>
    </location>
</feature>
<dbReference type="InterPro" id="IPR018392">
    <property type="entry name" value="LysM"/>
</dbReference>
<dbReference type="AlphaFoldDB" id="A0A518BNP1"/>
<evidence type="ECO:0000259" key="2">
    <source>
        <dbReference type="PROSITE" id="PS51782"/>
    </source>
</evidence>
<dbReference type="PROSITE" id="PS51782">
    <property type="entry name" value="LYSM"/>
    <property type="match status" value="1"/>
</dbReference>
<dbReference type="CDD" id="cd00118">
    <property type="entry name" value="LysM"/>
    <property type="match status" value="1"/>
</dbReference>
<dbReference type="Proteomes" id="UP000316921">
    <property type="component" value="Chromosome"/>
</dbReference>
<dbReference type="Pfam" id="PF01476">
    <property type="entry name" value="LysM"/>
    <property type="match status" value="1"/>
</dbReference>
<keyword evidence="4" id="KW-1185">Reference proteome</keyword>
<dbReference type="InterPro" id="IPR036779">
    <property type="entry name" value="LysM_dom_sf"/>
</dbReference>
<dbReference type="EMBL" id="CP036287">
    <property type="protein sequence ID" value="QDU68600.1"/>
    <property type="molecule type" value="Genomic_DNA"/>
</dbReference>
<feature type="region of interest" description="Disordered" evidence="1">
    <location>
        <begin position="190"/>
        <end position="213"/>
    </location>
</feature>
<protein>
    <submittedName>
        <fullName evidence="3">LysM domain/BON superfamily protein</fullName>
    </submittedName>
</protein>
<evidence type="ECO:0000256" key="1">
    <source>
        <dbReference type="SAM" id="MobiDB-lite"/>
    </source>
</evidence>
<dbReference type="KEGG" id="pbap:Pla133_37000"/>
<name>A0A518BNP1_9BACT</name>
<dbReference type="RefSeq" id="WP_145067745.1">
    <property type="nucleotide sequence ID" value="NZ_CP036287.1"/>
</dbReference>
<sequence length="280" mass="29409">MGNLEKLFVLTVIFLSGVVLAVSLNSTKTVQADGDTPSDSIANRFGEQMPLVPAQSGTELDLADLGGSARPASGRGTDRAAKGSSSGSGSAPPLLSADVEPKAESSGRGIDSGGIDSSGLPKGRLRQVDALAETVITGFALYTCDGSETFSSLARDLYGSVEYANVIRANNEGLEVLTSGDELLVPIDARPSPTRDHSYEARPSRPAPRIRNVSTPEPIAADEELGTTEVLHTVVNGESLSTIAAAYYGKGTLWRRIYDHNRDVLDSPDRVPEGTVLKIP</sequence>
<reference evidence="3 4" key="1">
    <citation type="submission" date="2019-02" db="EMBL/GenBank/DDBJ databases">
        <title>Deep-cultivation of Planctomycetes and their phenomic and genomic characterization uncovers novel biology.</title>
        <authorList>
            <person name="Wiegand S."/>
            <person name="Jogler M."/>
            <person name="Boedeker C."/>
            <person name="Pinto D."/>
            <person name="Vollmers J."/>
            <person name="Rivas-Marin E."/>
            <person name="Kohn T."/>
            <person name="Peeters S.H."/>
            <person name="Heuer A."/>
            <person name="Rast P."/>
            <person name="Oberbeckmann S."/>
            <person name="Bunk B."/>
            <person name="Jeske O."/>
            <person name="Meyerdierks A."/>
            <person name="Storesund J.E."/>
            <person name="Kallscheuer N."/>
            <person name="Luecker S."/>
            <person name="Lage O.M."/>
            <person name="Pohl T."/>
            <person name="Merkel B.J."/>
            <person name="Hornburger P."/>
            <person name="Mueller R.-W."/>
            <person name="Bruemmer F."/>
            <person name="Labrenz M."/>
            <person name="Spormann A.M."/>
            <person name="Op den Camp H."/>
            <person name="Overmann J."/>
            <person name="Amann R."/>
            <person name="Jetten M.S.M."/>
            <person name="Mascher T."/>
            <person name="Medema M.H."/>
            <person name="Devos D.P."/>
            <person name="Kaster A.-K."/>
            <person name="Ovreas L."/>
            <person name="Rohde M."/>
            <person name="Galperin M.Y."/>
            <person name="Jogler C."/>
        </authorList>
    </citation>
    <scope>NUCLEOTIDE SEQUENCE [LARGE SCALE GENOMIC DNA]</scope>
    <source>
        <strain evidence="3 4">Pla133</strain>
    </source>
</reference>
<gene>
    <name evidence="3" type="ORF">Pla133_37000</name>
</gene>
<evidence type="ECO:0000313" key="4">
    <source>
        <dbReference type="Proteomes" id="UP000316921"/>
    </source>
</evidence>
<feature type="compositionally biased region" description="Low complexity" evidence="1">
    <location>
        <begin position="106"/>
        <end position="119"/>
    </location>
</feature>